<evidence type="ECO:0000256" key="1">
    <source>
        <dbReference type="ARBA" id="ARBA00010613"/>
    </source>
</evidence>
<dbReference type="InterPro" id="IPR001110">
    <property type="entry name" value="UPF0012_CS"/>
</dbReference>
<reference evidence="3 4" key="1">
    <citation type="submission" date="2020-03" db="EMBL/GenBank/DDBJ databases">
        <title>WGS of the type strain of Planosporangium spp.</title>
        <authorList>
            <person name="Thawai C."/>
        </authorList>
    </citation>
    <scope>NUCLEOTIDE SEQUENCE [LARGE SCALE GENOMIC DNA]</scope>
    <source>
        <strain evidence="3 4">TBRC 5610</strain>
    </source>
</reference>
<dbReference type="Proteomes" id="UP000722989">
    <property type="component" value="Unassembled WGS sequence"/>
</dbReference>
<evidence type="ECO:0000313" key="4">
    <source>
        <dbReference type="Proteomes" id="UP000722989"/>
    </source>
</evidence>
<dbReference type="SUPFAM" id="SSF56317">
    <property type="entry name" value="Carbon-nitrogen hydrolase"/>
    <property type="match status" value="1"/>
</dbReference>
<dbReference type="InterPro" id="IPR036526">
    <property type="entry name" value="C-N_Hydrolase_sf"/>
</dbReference>
<dbReference type="InterPro" id="IPR003010">
    <property type="entry name" value="C-N_Hydrolase"/>
</dbReference>
<evidence type="ECO:0000259" key="2">
    <source>
        <dbReference type="PROSITE" id="PS50263"/>
    </source>
</evidence>
<feature type="domain" description="CN hydrolase" evidence="2">
    <location>
        <begin position="1"/>
        <end position="238"/>
    </location>
</feature>
<comment type="similarity">
    <text evidence="1">Belongs to the carbon-nitrogen hydrolase superfamily. NIT1/NIT2 family.</text>
</comment>
<evidence type="ECO:0000313" key="3">
    <source>
        <dbReference type="EMBL" id="NJC73511.1"/>
    </source>
</evidence>
<name>A0ABX0Y5Y0_9ACTN</name>
<dbReference type="PANTHER" id="PTHR23088:SF27">
    <property type="entry name" value="DEAMINATED GLUTATHIONE AMIDASE"/>
    <property type="match status" value="1"/>
</dbReference>
<sequence>MRVAVGQFAASTEWQENLRTCAQYIDAAEAGGADLLVLPEGVLARFTDDFTRIRTAAQPLDGPFVTGLRELTRDKRVTVVVGVHEPAPDGRAYNTLVVLVAGELVTRYRKLHLYDAFSSQESANVVPADDVPALFTCAGLRVGLMTCYDVRFPELARLLTVAGADLLVLPAAWVRGPLKEQHWQLMVSARALENTVYVAASGECGPRNIGRSLVVDPLGVTVAAAAEGPALIWAEVDPARLADARRQLPVLDNRRFSVDPVARPVPGVPAPASLA</sequence>
<gene>
    <name evidence="3" type="ORF">HC031_27855</name>
</gene>
<dbReference type="CDD" id="cd07581">
    <property type="entry name" value="nitrilase_3"/>
    <property type="match status" value="1"/>
</dbReference>
<dbReference type="InterPro" id="IPR047999">
    <property type="entry name" value="De_GSH_amidase"/>
</dbReference>
<dbReference type="PANTHER" id="PTHR23088">
    <property type="entry name" value="NITRILASE-RELATED"/>
    <property type="match status" value="1"/>
</dbReference>
<dbReference type="Gene3D" id="3.60.110.10">
    <property type="entry name" value="Carbon-nitrogen hydrolase"/>
    <property type="match status" value="1"/>
</dbReference>
<dbReference type="Pfam" id="PF00795">
    <property type="entry name" value="CN_hydrolase"/>
    <property type="match status" value="1"/>
</dbReference>
<dbReference type="PROSITE" id="PS01227">
    <property type="entry name" value="UPF0012"/>
    <property type="match status" value="1"/>
</dbReference>
<dbReference type="EMBL" id="JAATVY010000031">
    <property type="protein sequence ID" value="NJC73511.1"/>
    <property type="molecule type" value="Genomic_DNA"/>
</dbReference>
<keyword evidence="4" id="KW-1185">Reference proteome</keyword>
<proteinExistence type="inferred from homology"/>
<comment type="caution">
    <text evidence="3">The sequence shown here is derived from an EMBL/GenBank/DDBJ whole genome shotgun (WGS) entry which is preliminary data.</text>
</comment>
<dbReference type="NCBIfam" id="NF033621">
    <property type="entry name" value="de_GSH_amidase"/>
    <property type="match status" value="1"/>
</dbReference>
<organism evidence="3 4">
    <name type="scientific">Planosporangium thailandense</name>
    <dbReference type="NCBI Taxonomy" id="765197"/>
    <lineage>
        <taxon>Bacteria</taxon>
        <taxon>Bacillati</taxon>
        <taxon>Actinomycetota</taxon>
        <taxon>Actinomycetes</taxon>
        <taxon>Micromonosporales</taxon>
        <taxon>Micromonosporaceae</taxon>
        <taxon>Planosporangium</taxon>
    </lineage>
</organism>
<protein>
    <submittedName>
        <fullName evidence="3">Deaminated glutathione amidase</fullName>
    </submittedName>
</protein>
<dbReference type="PROSITE" id="PS50263">
    <property type="entry name" value="CN_HYDROLASE"/>
    <property type="match status" value="1"/>
</dbReference>
<accession>A0ABX0Y5Y0</accession>